<evidence type="ECO:0008006" key="3">
    <source>
        <dbReference type="Google" id="ProtNLM"/>
    </source>
</evidence>
<dbReference type="EMBL" id="BAABCN010000003">
    <property type="protein sequence ID" value="GAA3875675.1"/>
    <property type="molecule type" value="Genomic_DNA"/>
</dbReference>
<proteinExistence type="predicted"/>
<gene>
    <name evidence="1" type="ORF">GCM10022381_17970</name>
</gene>
<reference evidence="2" key="1">
    <citation type="journal article" date="2019" name="Int. J. Syst. Evol. Microbiol.">
        <title>The Global Catalogue of Microorganisms (GCM) 10K type strain sequencing project: providing services to taxonomists for standard genome sequencing and annotation.</title>
        <authorList>
            <consortium name="The Broad Institute Genomics Platform"/>
            <consortium name="The Broad Institute Genome Sequencing Center for Infectious Disease"/>
            <person name="Wu L."/>
            <person name="Ma J."/>
        </authorList>
    </citation>
    <scope>NUCLEOTIDE SEQUENCE [LARGE SCALE GENOMIC DNA]</scope>
    <source>
        <strain evidence="2">JCM 17021</strain>
    </source>
</reference>
<evidence type="ECO:0000313" key="2">
    <source>
        <dbReference type="Proteomes" id="UP001501803"/>
    </source>
</evidence>
<keyword evidence="2" id="KW-1185">Reference proteome</keyword>
<dbReference type="InterPro" id="IPR049790">
    <property type="entry name" value="Rv3655c/TadE"/>
</dbReference>
<sequence length="93" mass="8870">MLVLGCCLGAIQVVGQQVRMTDAAAGAARALGRGESTDHAVAVASGAVPGVSLSSESRGEFVCATLSAPSGIGPFALVGLTVTAVSCAPAGGL</sequence>
<dbReference type="NCBIfam" id="NF041390">
    <property type="entry name" value="TadE_Rv3655c"/>
    <property type="match status" value="1"/>
</dbReference>
<evidence type="ECO:0000313" key="1">
    <source>
        <dbReference type="EMBL" id="GAA3875675.1"/>
    </source>
</evidence>
<organism evidence="1 2">
    <name type="scientific">Leifsonia kafniensis</name>
    <dbReference type="NCBI Taxonomy" id="475957"/>
    <lineage>
        <taxon>Bacteria</taxon>
        <taxon>Bacillati</taxon>
        <taxon>Actinomycetota</taxon>
        <taxon>Actinomycetes</taxon>
        <taxon>Micrococcales</taxon>
        <taxon>Microbacteriaceae</taxon>
        <taxon>Leifsonia</taxon>
    </lineage>
</organism>
<dbReference type="Proteomes" id="UP001501803">
    <property type="component" value="Unassembled WGS sequence"/>
</dbReference>
<name>A0ABP7KHE4_9MICO</name>
<comment type="caution">
    <text evidence="1">The sequence shown here is derived from an EMBL/GenBank/DDBJ whole genome shotgun (WGS) entry which is preliminary data.</text>
</comment>
<protein>
    <recommendedName>
        <fullName evidence="3">Pilus assembly protein TadE</fullName>
    </recommendedName>
</protein>
<accession>A0ABP7KHE4</accession>